<dbReference type="PANTHER" id="PTHR21569:SF1">
    <property type="entry name" value="SMALL RIBOSOMAL SUBUNIT PROTEIN US9M"/>
    <property type="match status" value="1"/>
</dbReference>
<dbReference type="InterPro" id="IPR014721">
    <property type="entry name" value="Ribsml_uS5_D2-typ_fold_subgr"/>
</dbReference>
<dbReference type="NCBIfam" id="NF001099">
    <property type="entry name" value="PRK00132.1"/>
    <property type="match status" value="1"/>
</dbReference>
<proteinExistence type="inferred from homology"/>
<evidence type="ECO:0000256" key="6">
    <source>
        <dbReference type="RuleBase" id="RU003815"/>
    </source>
</evidence>
<dbReference type="HAMAP" id="MF_00532_B">
    <property type="entry name" value="Ribosomal_uS9_B"/>
    <property type="match status" value="1"/>
</dbReference>
<dbReference type="GO" id="GO:0003723">
    <property type="term" value="F:RNA binding"/>
    <property type="evidence" value="ECO:0007669"/>
    <property type="project" value="TreeGrafter"/>
</dbReference>
<dbReference type="InterPro" id="IPR000754">
    <property type="entry name" value="Ribosomal_uS9"/>
</dbReference>
<evidence type="ECO:0000256" key="3">
    <source>
        <dbReference type="ARBA" id="ARBA00023274"/>
    </source>
</evidence>
<dbReference type="SUPFAM" id="SSF54211">
    <property type="entry name" value="Ribosomal protein S5 domain 2-like"/>
    <property type="match status" value="1"/>
</dbReference>
<dbReference type="FunFam" id="3.30.230.10:FF:000001">
    <property type="entry name" value="30S ribosomal protein S9"/>
    <property type="match status" value="1"/>
</dbReference>
<evidence type="ECO:0000313" key="9">
    <source>
        <dbReference type="Proteomes" id="UP000736856"/>
    </source>
</evidence>
<gene>
    <name evidence="5" type="primary">rpsI</name>
    <name evidence="8" type="ORF">EU981_03920</name>
</gene>
<dbReference type="EMBL" id="SEOL01000007">
    <property type="protein sequence ID" value="MBL0849205.1"/>
    <property type="molecule type" value="Genomic_DNA"/>
</dbReference>
<keyword evidence="2 5" id="KW-0689">Ribosomal protein</keyword>
<name>A0A937DH92_9HYPH</name>
<evidence type="ECO:0000256" key="4">
    <source>
        <dbReference type="ARBA" id="ARBA00035259"/>
    </source>
</evidence>
<sequence length="178" mass="20378">MEDMKNLKDLIEKQAEEIIVEQKTEPHEHNEQSEYSEQNDAPVYSRKVDQWQRSYATGKRKTSIARVWVKDGSGKVTINHMDVSQYFQRDVLRLNIRKPFISSNQENSIDVFATVSGGGLSGQAGALCHGIAKALTYFNPSLRTPLKKDGLLTRDSRIVERKKYGKAKARRSFQFSKR</sequence>
<dbReference type="Proteomes" id="UP000736856">
    <property type="component" value="Unassembled WGS sequence"/>
</dbReference>
<organism evidence="8 9">
    <name type="scientific">Candidatus Liberibacter ctenarytainae</name>
    <dbReference type="NCBI Taxonomy" id="2020335"/>
    <lineage>
        <taxon>Bacteria</taxon>
        <taxon>Pseudomonadati</taxon>
        <taxon>Pseudomonadota</taxon>
        <taxon>Alphaproteobacteria</taxon>
        <taxon>Hyphomicrobiales</taxon>
        <taxon>Rhizobiaceae</taxon>
        <taxon>Liberibacter</taxon>
    </lineage>
</organism>
<evidence type="ECO:0000313" key="8">
    <source>
        <dbReference type="EMBL" id="MBL0849205.1"/>
    </source>
</evidence>
<feature type="compositionally biased region" description="Basic and acidic residues" evidence="7">
    <location>
        <begin position="20"/>
        <end position="32"/>
    </location>
</feature>
<protein>
    <recommendedName>
        <fullName evidence="4 5">Small ribosomal subunit protein uS9</fullName>
    </recommendedName>
</protein>
<dbReference type="AlphaFoldDB" id="A0A937DH92"/>
<dbReference type="PROSITE" id="PS00360">
    <property type="entry name" value="RIBOSOMAL_S9"/>
    <property type="match status" value="1"/>
</dbReference>
<reference evidence="8" key="1">
    <citation type="submission" date="2019-02" db="EMBL/GenBank/DDBJ databases">
        <title>A novel Candidatus Liberibacter species associated with the New Zealand native fuchsia psyllid, Ctenarytaina fuchsiae.</title>
        <authorList>
            <person name="Thompson S.M."/>
            <person name="Jorgensen N."/>
            <person name="David C."/>
            <person name="Bulman S.R."/>
            <person name="Smith G.R."/>
        </authorList>
    </citation>
    <scope>NUCLEOTIDE SEQUENCE</scope>
    <source>
        <strain evidence="8">Oxford</strain>
    </source>
</reference>
<dbReference type="InterPro" id="IPR020568">
    <property type="entry name" value="Ribosomal_Su5_D2-typ_SF"/>
</dbReference>
<dbReference type="Pfam" id="PF00380">
    <property type="entry name" value="Ribosomal_S9"/>
    <property type="match status" value="1"/>
</dbReference>
<dbReference type="PANTHER" id="PTHR21569">
    <property type="entry name" value="RIBOSOMAL PROTEIN S9"/>
    <property type="match status" value="1"/>
</dbReference>
<keyword evidence="3 5" id="KW-0687">Ribonucleoprotein</keyword>
<evidence type="ECO:0000256" key="1">
    <source>
        <dbReference type="ARBA" id="ARBA00005251"/>
    </source>
</evidence>
<dbReference type="GO" id="GO:0003735">
    <property type="term" value="F:structural constituent of ribosome"/>
    <property type="evidence" value="ECO:0007669"/>
    <property type="project" value="InterPro"/>
</dbReference>
<dbReference type="InterPro" id="IPR020574">
    <property type="entry name" value="Ribosomal_uS9_CS"/>
</dbReference>
<dbReference type="GO" id="GO:0006412">
    <property type="term" value="P:translation"/>
    <property type="evidence" value="ECO:0007669"/>
    <property type="project" value="UniProtKB-UniRule"/>
</dbReference>
<dbReference type="Gene3D" id="3.30.230.10">
    <property type="match status" value="1"/>
</dbReference>
<feature type="region of interest" description="Disordered" evidence="7">
    <location>
        <begin position="20"/>
        <end position="43"/>
    </location>
</feature>
<evidence type="ECO:0000256" key="7">
    <source>
        <dbReference type="SAM" id="MobiDB-lite"/>
    </source>
</evidence>
<comment type="similarity">
    <text evidence="1 5 6">Belongs to the universal ribosomal protein uS9 family.</text>
</comment>
<evidence type="ECO:0000256" key="2">
    <source>
        <dbReference type="ARBA" id="ARBA00022980"/>
    </source>
</evidence>
<dbReference type="InterPro" id="IPR023035">
    <property type="entry name" value="Ribosomal_uS9_bac/plastid"/>
</dbReference>
<accession>A0A937DH92</accession>
<dbReference type="GO" id="GO:0022627">
    <property type="term" value="C:cytosolic small ribosomal subunit"/>
    <property type="evidence" value="ECO:0007669"/>
    <property type="project" value="TreeGrafter"/>
</dbReference>
<evidence type="ECO:0000256" key="5">
    <source>
        <dbReference type="HAMAP-Rule" id="MF_00532"/>
    </source>
</evidence>
<comment type="caution">
    <text evidence="8">The sequence shown here is derived from an EMBL/GenBank/DDBJ whole genome shotgun (WGS) entry which is preliminary data.</text>
</comment>